<dbReference type="Proteomes" id="UP000321275">
    <property type="component" value="Unassembled WGS sequence"/>
</dbReference>
<keyword evidence="2" id="KW-0540">Nuclease</keyword>
<organism evidence="5 7">
    <name type="scientific">Bisbaumannia pacifica</name>
    <dbReference type="NCBI Taxonomy" id="77098"/>
    <lineage>
        <taxon>Bacteria</taxon>
        <taxon>Pseudomonadati</taxon>
        <taxon>Pseudomonadota</taxon>
        <taxon>Gammaproteobacteria</taxon>
        <taxon>Oceanospirillales</taxon>
        <taxon>Halomonadaceae</taxon>
        <taxon>Bisbaumannia</taxon>
    </lineage>
</organism>
<dbReference type="GO" id="GO:0004540">
    <property type="term" value="F:RNA nuclease activity"/>
    <property type="evidence" value="ECO:0007669"/>
    <property type="project" value="InterPro"/>
</dbReference>
<evidence type="ECO:0000313" key="7">
    <source>
        <dbReference type="Proteomes" id="UP000321275"/>
    </source>
</evidence>
<dbReference type="InterPro" id="IPR037038">
    <property type="entry name" value="HepT-like_sf"/>
</dbReference>
<reference evidence="6 8" key="2">
    <citation type="submission" date="2020-12" db="EMBL/GenBank/DDBJ databases">
        <title>Draft genome sequence of Halomonas pacifica strain CARE-V15.</title>
        <authorList>
            <person name="Vignesh N."/>
            <person name="Thabitha A."/>
            <person name="Saravanan R."/>
            <person name="Manigandan V."/>
        </authorList>
    </citation>
    <scope>NUCLEOTIDE SEQUENCE [LARGE SCALE GENOMIC DNA]</scope>
    <source>
        <strain evidence="6 8">CARE-V15</strain>
    </source>
</reference>
<dbReference type="Pfam" id="PF01934">
    <property type="entry name" value="HepT-like"/>
    <property type="match status" value="1"/>
</dbReference>
<keyword evidence="3" id="KW-0378">Hydrolase</keyword>
<dbReference type="Gene3D" id="1.20.120.580">
    <property type="entry name" value="bsu32300-like"/>
    <property type="match status" value="1"/>
</dbReference>
<evidence type="ECO:0000313" key="5">
    <source>
        <dbReference type="EMBL" id="GEK45884.1"/>
    </source>
</evidence>
<dbReference type="InterPro" id="IPR008201">
    <property type="entry name" value="HepT-like"/>
</dbReference>
<proteinExistence type="inferred from homology"/>
<dbReference type="Proteomes" id="UP000651738">
    <property type="component" value="Unassembled WGS sequence"/>
</dbReference>
<comment type="similarity">
    <text evidence="4">Belongs to the HepT RNase toxin family.</text>
</comment>
<protein>
    <submittedName>
        <fullName evidence="6">DUF86 domain-containing protein</fullName>
    </submittedName>
</protein>
<accession>A0A510X391</accession>
<evidence type="ECO:0000256" key="4">
    <source>
        <dbReference type="ARBA" id="ARBA00024207"/>
    </source>
</evidence>
<keyword evidence="7" id="KW-1185">Reference proteome</keyword>
<dbReference type="NCBIfam" id="NF047751">
    <property type="entry name" value="HepT_toxin"/>
    <property type="match status" value="1"/>
</dbReference>
<name>A0A510X391_9GAMM</name>
<keyword evidence="1" id="KW-1277">Toxin-antitoxin system</keyword>
<evidence type="ECO:0000256" key="3">
    <source>
        <dbReference type="ARBA" id="ARBA00022801"/>
    </source>
</evidence>
<evidence type="ECO:0000256" key="2">
    <source>
        <dbReference type="ARBA" id="ARBA00022722"/>
    </source>
</evidence>
<dbReference type="OrthoDB" id="4829434at2"/>
<dbReference type="SUPFAM" id="SSF81593">
    <property type="entry name" value="Nucleotidyltransferase substrate binding subunit/domain"/>
    <property type="match status" value="1"/>
</dbReference>
<reference evidence="5 7" key="1">
    <citation type="submission" date="2019-07" db="EMBL/GenBank/DDBJ databases">
        <title>Whole genome shotgun sequence of Halomonas pacifica NBRC 102220.</title>
        <authorList>
            <person name="Hosoyama A."/>
            <person name="Uohara A."/>
            <person name="Ohji S."/>
            <person name="Ichikawa N."/>
        </authorList>
    </citation>
    <scope>NUCLEOTIDE SEQUENCE [LARGE SCALE GENOMIC DNA]</scope>
    <source>
        <strain evidence="5 7">NBRC 102220</strain>
    </source>
</reference>
<dbReference type="RefSeq" id="WP_146800926.1">
    <property type="nucleotide sequence ID" value="NZ_BJUK01000002.1"/>
</dbReference>
<dbReference type="PANTHER" id="PTHR33397:SF5">
    <property type="entry name" value="RNASE YUTE-RELATED"/>
    <property type="match status" value="1"/>
</dbReference>
<evidence type="ECO:0000313" key="6">
    <source>
        <dbReference type="EMBL" id="MBH8580559.1"/>
    </source>
</evidence>
<evidence type="ECO:0000256" key="1">
    <source>
        <dbReference type="ARBA" id="ARBA00022649"/>
    </source>
</evidence>
<gene>
    <name evidence="5" type="ORF">HPA02_01670</name>
    <name evidence="6" type="ORF">I7V36_10695</name>
</gene>
<dbReference type="PANTHER" id="PTHR33397">
    <property type="entry name" value="UPF0331 PROTEIN YUTE"/>
    <property type="match status" value="1"/>
</dbReference>
<sequence>MRLDLYLAETRQLAARQSAVLDQAATLLDQGRALSPLEENGVLHSLQVLSENAIGKAKHTLKAMNQPVPVSAYDAFKSLSIHGRVDSADLPIWNAVIGLRNRIVHDYLNLDIEVVLGLVAERKHHFIRDYLMAEIGGIDEPSDHG</sequence>
<evidence type="ECO:0000313" key="8">
    <source>
        <dbReference type="Proteomes" id="UP000651738"/>
    </source>
</evidence>
<dbReference type="GO" id="GO:0110001">
    <property type="term" value="C:toxin-antitoxin complex"/>
    <property type="evidence" value="ECO:0007669"/>
    <property type="project" value="InterPro"/>
</dbReference>
<dbReference type="EMBL" id="JAEDAF010000009">
    <property type="protein sequence ID" value="MBH8580559.1"/>
    <property type="molecule type" value="Genomic_DNA"/>
</dbReference>
<dbReference type="InterPro" id="IPR052379">
    <property type="entry name" value="Type_VII_TA_RNase"/>
</dbReference>
<dbReference type="AlphaFoldDB" id="A0A510X391"/>
<dbReference type="EMBL" id="BJUK01000002">
    <property type="protein sequence ID" value="GEK45884.1"/>
    <property type="molecule type" value="Genomic_DNA"/>
</dbReference>
<comment type="caution">
    <text evidence="5">The sequence shown here is derived from an EMBL/GenBank/DDBJ whole genome shotgun (WGS) entry which is preliminary data.</text>
</comment>
<dbReference type="GO" id="GO:0016787">
    <property type="term" value="F:hydrolase activity"/>
    <property type="evidence" value="ECO:0007669"/>
    <property type="project" value="UniProtKB-KW"/>
</dbReference>